<sequence>MSFLQKTANDKASNAHHANSQTAALQFGGNHLGHLEPEGFGSLADAPEMHVQRSDLSIYFRNAWPANPNSNLIGPSHFVFGALQAYPLRIIGSPEAPIRTVAPSVSLAQSIRPAPLMSLQPHSPPQNQPGAENGILDGGKQANGSGASSDTEDSSTDGLSEDCSSDEEKVESEALEPNTMNVAGSEVSVLADEIAQVEEKVEEDENMEDSEKDLPTASEETGKNTELGKDTFSHAVQTPEEHHPESTTDSMGNNNLQGQEMAPKPGDS</sequence>
<evidence type="ECO:0000313" key="2">
    <source>
        <dbReference type="EMBL" id="KAL2608554.1"/>
    </source>
</evidence>
<protein>
    <submittedName>
        <fullName evidence="2">Uncharacterized protein</fullName>
    </submittedName>
</protein>
<feature type="compositionally biased region" description="Acidic residues" evidence="1">
    <location>
        <begin position="150"/>
        <end position="174"/>
    </location>
</feature>
<dbReference type="EMBL" id="JBHFFA010000008">
    <property type="protein sequence ID" value="KAL2608554.1"/>
    <property type="molecule type" value="Genomic_DNA"/>
</dbReference>
<comment type="caution">
    <text evidence="2">The sequence shown here is derived from an EMBL/GenBank/DDBJ whole genome shotgun (WGS) entry which is preliminary data.</text>
</comment>
<feature type="compositionally biased region" description="Acidic residues" evidence="1">
    <location>
        <begin position="200"/>
        <end position="211"/>
    </location>
</feature>
<organism evidence="2 3">
    <name type="scientific">Riccia fluitans</name>
    <dbReference type="NCBI Taxonomy" id="41844"/>
    <lineage>
        <taxon>Eukaryota</taxon>
        <taxon>Viridiplantae</taxon>
        <taxon>Streptophyta</taxon>
        <taxon>Embryophyta</taxon>
        <taxon>Marchantiophyta</taxon>
        <taxon>Marchantiopsida</taxon>
        <taxon>Marchantiidae</taxon>
        <taxon>Marchantiales</taxon>
        <taxon>Ricciaceae</taxon>
        <taxon>Riccia</taxon>
    </lineage>
</organism>
<reference evidence="2 3" key="1">
    <citation type="submission" date="2024-09" db="EMBL/GenBank/DDBJ databases">
        <title>Chromosome-scale assembly of Riccia fluitans.</title>
        <authorList>
            <person name="Paukszto L."/>
            <person name="Sawicki J."/>
            <person name="Karawczyk K."/>
            <person name="Piernik-Szablinska J."/>
            <person name="Szczecinska M."/>
            <person name="Mazdziarz M."/>
        </authorList>
    </citation>
    <scope>NUCLEOTIDE SEQUENCE [LARGE SCALE GENOMIC DNA]</scope>
    <source>
        <strain evidence="2">Rf_01</strain>
        <tissue evidence="2">Aerial parts of the thallus</tissue>
    </source>
</reference>
<proteinExistence type="predicted"/>
<name>A0ABD1XHX8_9MARC</name>
<feature type="region of interest" description="Disordered" evidence="1">
    <location>
        <begin position="116"/>
        <end position="268"/>
    </location>
</feature>
<keyword evidence="3" id="KW-1185">Reference proteome</keyword>
<feature type="compositionally biased region" description="Basic and acidic residues" evidence="1">
    <location>
        <begin position="220"/>
        <end position="232"/>
    </location>
</feature>
<dbReference type="Proteomes" id="UP001605036">
    <property type="component" value="Unassembled WGS sequence"/>
</dbReference>
<dbReference type="AlphaFoldDB" id="A0ABD1XHX8"/>
<evidence type="ECO:0000313" key="3">
    <source>
        <dbReference type="Proteomes" id="UP001605036"/>
    </source>
</evidence>
<feature type="compositionally biased region" description="Polar residues" evidence="1">
    <location>
        <begin position="247"/>
        <end position="258"/>
    </location>
</feature>
<accession>A0ABD1XHX8</accession>
<evidence type="ECO:0000256" key="1">
    <source>
        <dbReference type="SAM" id="MobiDB-lite"/>
    </source>
</evidence>
<gene>
    <name evidence="2" type="ORF">R1flu_027127</name>
</gene>